<dbReference type="SUPFAM" id="SSF52210">
    <property type="entry name" value="Succinyl-CoA synthetase domains"/>
    <property type="match status" value="2"/>
</dbReference>
<sequence>MSDEPSALVRALTDPGTIAVIGASDDLGKLAGGPVHNLVTAGFAGRIAPVNPRRPEIQGLPAYPSITDVDGHVDIAAIVVPAASVLAELRRCAEAGVTLAVVFSSGFAEIDDAGAAVQDEIAALCVETGLRVLGPNCLGAVSASRAVVVSFSSGLRGRHEPGTTAMVSQSGALALWLYTGAQRAGLRFSQFVTTGNEADLTVSRVLREIVELDETQVLLAYFEAIHDVGALRGLARRARELDKPVVVLKAARSEQGARAAASHTASLAGSDRAADALLSRLGLLRVGTTTELLDAARVFAPRRRARGRRLTILSVSGGGGIMMADAASAHGLDVVEWEPEWQARMAEAIPAYGSPRNPVDVTGSASANPRMLEDALRVAVEHPGTDLIAVFGGDTALSAPWITSICAVHGETDVPIVVGWLGAGESVRRFTDAGVPVFGDPTAAIDALALLVRHSLDPVEPLPPDAAPDPLPEPVRALLDGVRAQGRDTLDELEAGTLLRAFGVDVAPGARAASVEEAVRAADELGYPVAVKVLSPVLAHKSDVGGVVLGLGDPSAVREATARLLDIATERSPAGDAAQTGPDSSPSVLVQAMAPPGVEMVLGMHRDDTAGPVVLVGSGGVLVELLDDVTVALPPLSTAAAGRLVDSLRGSALLSGLRGADPVDRDALVDLVVGFAAMVHALRDELAEVDVNPVVVGPSGAVAVDAFVRVHDHAATP</sequence>
<dbReference type="InterPro" id="IPR043938">
    <property type="entry name" value="Ligase_CoA_dom"/>
</dbReference>
<dbReference type="PANTHER" id="PTHR42793:SF1">
    <property type="entry name" value="PEPTIDYL-LYSINE N-ACETYLTRANSFERASE PATZ"/>
    <property type="match status" value="1"/>
</dbReference>
<dbReference type="Gene3D" id="3.30.470.20">
    <property type="entry name" value="ATP-grasp fold, B domain"/>
    <property type="match status" value="1"/>
</dbReference>
<dbReference type="InterPro" id="IPR036291">
    <property type="entry name" value="NAD(P)-bd_dom_sf"/>
</dbReference>
<evidence type="ECO:0000313" key="3">
    <source>
        <dbReference type="EMBL" id="RZT84580.1"/>
    </source>
</evidence>
<evidence type="ECO:0000259" key="2">
    <source>
        <dbReference type="PROSITE" id="PS50975"/>
    </source>
</evidence>
<dbReference type="GO" id="GO:0046872">
    <property type="term" value="F:metal ion binding"/>
    <property type="evidence" value="ECO:0007669"/>
    <property type="project" value="InterPro"/>
</dbReference>
<dbReference type="InterPro" id="IPR016102">
    <property type="entry name" value="Succinyl-CoA_synth-like"/>
</dbReference>
<dbReference type="Pfam" id="PF13380">
    <property type="entry name" value="CoA_binding_2"/>
    <property type="match status" value="1"/>
</dbReference>
<dbReference type="Gene3D" id="3.40.50.720">
    <property type="entry name" value="NAD(P)-binding Rossmann-like Domain"/>
    <property type="match status" value="1"/>
</dbReference>
<reference evidence="3 4" key="1">
    <citation type="submission" date="2019-02" db="EMBL/GenBank/DDBJ databases">
        <title>Sequencing the genomes of 1000 actinobacteria strains.</title>
        <authorList>
            <person name="Klenk H.-P."/>
        </authorList>
    </citation>
    <scope>NUCLEOTIDE SEQUENCE [LARGE SCALE GENOMIC DNA]</scope>
    <source>
        <strain evidence="3 4">DSM 45779</strain>
    </source>
</reference>
<dbReference type="PANTHER" id="PTHR42793">
    <property type="entry name" value="COA BINDING DOMAIN CONTAINING PROTEIN"/>
    <property type="match status" value="1"/>
</dbReference>
<dbReference type="InterPro" id="IPR003781">
    <property type="entry name" value="CoA-bd"/>
</dbReference>
<accession>A0A4V2FQG2</accession>
<dbReference type="Pfam" id="PF13607">
    <property type="entry name" value="Succ_CoA_lig"/>
    <property type="match status" value="1"/>
</dbReference>
<gene>
    <name evidence="3" type="ORF">EV383_1427</name>
</gene>
<dbReference type="AlphaFoldDB" id="A0A4V2FQG2"/>
<keyword evidence="1" id="KW-0067">ATP-binding</keyword>
<evidence type="ECO:0000256" key="1">
    <source>
        <dbReference type="PROSITE-ProRule" id="PRU00409"/>
    </source>
</evidence>
<evidence type="ECO:0000313" key="4">
    <source>
        <dbReference type="Proteomes" id="UP000291591"/>
    </source>
</evidence>
<feature type="domain" description="ATP-grasp" evidence="2">
    <location>
        <begin position="496"/>
        <end position="532"/>
    </location>
</feature>
<dbReference type="OrthoDB" id="190266at2"/>
<dbReference type="GO" id="GO:0016740">
    <property type="term" value="F:transferase activity"/>
    <property type="evidence" value="ECO:0007669"/>
    <property type="project" value="UniProtKB-KW"/>
</dbReference>
<dbReference type="RefSeq" id="WP_130289164.1">
    <property type="nucleotide sequence ID" value="NZ_SHKL01000001.1"/>
</dbReference>
<comment type="caution">
    <text evidence="3">The sequence shown here is derived from an EMBL/GenBank/DDBJ whole genome shotgun (WGS) entry which is preliminary data.</text>
</comment>
<keyword evidence="4" id="KW-1185">Reference proteome</keyword>
<proteinExistence type="predicted"/>
<dbReference type="SUPFAM" id="SSF56059">
    <property type="entry name" value="Glutathione synthetase ATP-binding domain-like"/>
    <property type="match status" value="1"/>
</dbReference>
<protein>
    <submittedName>
        <fullName evidence="3">Acetyltransferase</fullName>
    </submittedName>
</protein>
<dbReference type="Gene3D" id="3.30.1490.20">
    <property type="entry name" value="ATP-grasp fold, A domain"/>
    <property type="match status" value="1"/>
</dbReference>
<dbReference type="Pfam" id="PF13549">
    <property type="entry name" value="ATP-grasp_5"/>
    <property type="match status" value="1"/>
</dbReference>
<name>A0A4V2FQG2_PSEST</name>
<dbReference type="PROSITE" id="PS50975">
    <property type="entry name" value="ATP_GRASP"/>
    <property type="match status" value="1"/>
</dbReference>
<dbReference type="Gene3D" id="3.40.50.261">
    <property type="entry name" value="Succinyl-CoA synthetase domains"/>
    <property type="match status" value="2"/>
</dbReference>
<dbReference type="InterPro" id="IPR013815">
    <property type="entry name" value="ATP_grasp_subdomain_1"/>
</dbReference>
<dbReference type="SUPFAM" id="SSF51735">
    <property type="entry name" value="NAD(P)-binding Rossmann-fold domains"/>
    <property type="match status" value="1"/>
</dbReference>
<dbReference type="SMART" id="SM00881">
    <property type="entry name" value="CoA_binding"/>
    <property type="match status" value="1"/>
</dbReference>
<keyword evidence="1" id="KW-0547">Nucleotide-binding</keyword>
<dbReference type="Proteomes" id="UP000291591">
    <property type="component" value="Unassembled WGS sequence"/>
</dbReference>
<keyword evidence="3" id="KW-0808">Transferase</keyword>
<dbReference type="InterPro" id="IPR032875">
    <property type="entry name" value="Succ_CoA_lig_flav_dom"/>
</dbReference>
<dbReference type="Pfam" id="PF19045">
    <property type="entry name" value="Ligase_CoA_2"/>
    <property type="match status" value="1"/>
</dbReference>
<dbReference type="GO" id="GO:0005524">
    <property type="term" value="F:ATP binding"/>
    <property type="evidence" value="ECO:0007669"/>
    <property type="project" value="UniProtKB-UniRule"/>
</dbReference>
<dbReference type="GO" id="GO:0043758">
    <property type="term" value="F:acetate-CoA ligase (ADP-forming) activity"/>
    <property type="evidence" value="ECO:0007669"/>
    <property type="project" value="InterPro"/>
</dbReference>
<dbReference type="EMBL" id="SHKL01000001">
    <property type="protein sequence ID" value="RZT84580.1"/>
    <property type="molecule type" value="Genomic_DNA"/>
</dbReference>
<dbReference type="InterPro" id="IPR011761">
    <property type="entry name" value="ATP-grasp"/>
</dbReference>
<organism evidence="3 4">
    <name type="scientific">Pseudonocardia sediminis</name>
    <dbReference type="NCBI Taxonomy" id="1397368"/>
    <lineage>
        <taxon>Bacteria</taxon>
        <taxon>Bacillati</taxon>
        <taxon>Actinomycetota</taxon>
        <taxon>Actinomycetes</taxon>
        <taxon>Pseudonocardiales</taxon>
        <taxon>Pseudonocardiaceae</taxon>
        <taxon>Pseudonocardia</taxon>
    </lineage>
</organism>